<feature type="signal peptide" evidence="1">
    <location>
        <begin position="1"/>
        <end position="23"/>
    </location>
</feature>
<protein>
    <submittedName>
        <fullName evidence="2">Uncharacterized protein</fullName>
    </submittedName>
</protein>
<organism evidence="2 3">
    <name type="scientific">Thelohanellus kitauei</name>
    <name type="common">Myxosporean</name>
    <dbReference type="NCBI Taxonomy" id="669202"/>
    <lineage>
        <taxon>Eukaryota</taxon>
        <taxon>Metazoa</taxon>
        <taxon>Cnidaria</taxon>
        <taxon>Myxozoa</taxon>
        <taxon>Myxosporea</taxon>
        <taxon>Bivalvulida</taxon>
        <taxon>Platysporina</taxon>
        <taxon>Myxobolidae</taxon>
        <taxon>Thelohanellus</taxon>
    </lineage>
</organism>
<keyword evidence="3" id="KW-1185">Reference proteome</keyword>
<gene>
    <name evidence="2" type="ORF">RF11_10578</name>
</gene>
<feature type="chain" id="PRO_5002151239" evidence="1">
    <location>
        <begin position="24"/>
        <end position="115"/>
    </location>
</feature>
<dbReference type="Proteomes" id="UP000031668">
    <property type="component" value="Unassembled WGS sequence"/>
</dbReference>
<proteinExistence type="predicted"/>
<dbReference type="EMBL" id="JWZT01000387">
    <property type="protein sequence ID" value="KII74503.1"/>
    <property type="molecule type" value="Genomic_DNA"/>
</dbReference>
<dbReference type="AlphaFoldDB" id="A0A0C2JYC2"/>
<comment type="caution">
    <text evidence="2">The sequence shown here is derived from an EMBL/GenBank/DDBJ whole genome shotgun (WGS) entry which is preliminary data.</text>
</comment>
<sequence>MNTCSRLVGFLLLLVLCCNSVDPFKGCHKCYRIVNQFCHQMNLRNYTTIKFVFQKDISIQPVYMYMIIFVEYKDKFDSLLIRNETIEYHLEKIQIYCETTLEFSYGQEENKTIVS</sequence>
<accession>A0A0C2JYC2</accession>
<name>A0A0C2JYC2_THEKT</name>
<keyword evidence="1" id="KW-0732">Signal</keyword>
<evidence type="ECO:0000313" key="2">
    <source>
        <dbReference type="EMBL" id="KII74503.1"/>
    </source>
</evidence>
<evidence type="ECO:0000256" key="1">
    <source>
        <dbReference type="SAM" id="SignalP"/>
    </source>
</evidence>
<reference evidence="2 3" key="1">
    <citation type="journal article" date="2014" name="Genome Biol. Evol.">
        <title>The genome of the myxosporean Thelohanellus kitauei shows adaptations to nutrient acquisition within its fish host.</title>
        <authorList>
            <person name="Yang Y."/>
            <person name="Xiong J."/>
            <person name="Zhou Z."/>
            <person name="Huo F."/>
            <person name="Miao W."/>
            <person name="Ran C."/>
            <person name="Liu Y."/>
            <person name="Zhang J."/>
            <person name="Feng J."/>
            <person name="Wang M."/>
            <person name="Wang M."/>
            <person name="Wang L."/>
            <person name="Yao B."/>
        </authorList>
    </citation>
    <scope>NUCLEOTIDE SEQUENCE [LARGE SCALE GENOMIC DNA]</scope>
    <source>
        <strain evidence="2">Wuqing</strain>
    </source>
</reference>
<evidence type="ECO:0000313" key="3">
    <source>
        <dbReference type="Proteomes" id="UP000031668"/>
    </source>
</evidence>